<keyword evidence="2" id="KW-1185">Reference proteome</keyword>
<accession>A0A1N6DVM5</accession>
<evidence type="ECO:0000313" key="2">
    <source>
        <dbReference type="Proteomes" id="UP000185221"/>
    </source>
</evidence>
<gene>
    <name evidence="1" type="ORF">SAMN05444394_1440</name>
</gene>
<name>A0A1N6DVM5_9BACT</name>
<reference evidence="2" key="1">
    <citation type="submission" date="2016-11" db="EMBL/GenBank/DDBJ databases">
        <authorList>
            <person name="Varghese N."/>
            <person name="Submissions S."/>
        </authorList>
    </citation>
    <scope>NUCLEOTIDE SEQUENCE [LARGE SCALE GENOMIC DNA]</scope>
    <source>
        <strain evidence="2">DSM 15292</strain>
    </source>
</reference>
<sequence>MQETWSLQLKEKDGEALSSSIPSALVENQKELGIFLSYYFKREGAVVEQVLLKEEPEFFTENSGQLILEFDLVHFNDCLAIHEQKREELKVDFLIDPLTMKLILKGPYWPERGMDDI</sequence>
<protein>
    <submittedName>
        <fullName evidence="1">Uncharacterized protein</fullName>
    </submittedName>
</protein>
<dbReference type="Proteomes" id="UP000185221">
    <property type="component" value="Unassembled WGS sequence"/>
</dbReference>
<dbReference type="AlphaFoldDB" id="A0A1N6DVM5"/>
<organism evidence="1 2">
    <name type="scientific">Algoriphagus halophilus</name>
    <dbReference type="NCBI Taxonomy" id="226505"/>
    <lineage>
        <taxon>Bacteria</taxon>
        <taxon>Pseudomonadati</taxon>
        <taxon>Bacteroidota</taxon>
        <taxon>Cytophagia</taxon>
        <taxon>Cytophagales</taxon>
        <taxon>Cyclobacteriaceae</taxon>
        <taxon>Algoriphagus</taxon>
    </lineage>
</organism>
<dbReference type="EMBL" id="FSRC01000001">
    <property type="protein sequence ID" value="SIN74800.1"/>
    <property type="molecule type" value="Genomic_DNA"/>
</dbReference>
<dbReference type="RefSeq" id="WP_074224119.1">
    <property type="nucleotide sequence ID" value="NZ_FSRC01000001.1"/>
</dbReference>
<evidence type="ECO:0000313" key="1">
    <source>
        <dbReference type="EMBL" id="SIN74800.1"/>
    </source>
</evidence>
<proteinExistence type="predicted"/>
<dbReference type="OrthoDB" id="825882at2"/>